<evidence type="ECO:0000256" key="1">
    <source>
        <dbReference type="ARBA" id="ARBA00022679"/>
    </source>
</evidence>
<evidence type="ECO:0000259" key="8">
    <source>
        <dbReference type="PROSITE" id="PS51724"/>
    </source>
</evidence>
<sequence length="516" mass="57629">MSTASAPNALQAGAVVARRYVILRPLREEPCGWVWLAQDRLIGIDLGFKFVPRHWERFAEAREVLRREAAMAHKLRHPLILQVFYYGEEEEGSFLLEEPFRGESLLMHLARLERFRLPQALTILEQTAQALEAAHRHHEVHQSLDPSQVLIAEGTVKLANFACSLRPEDDQVSHLELKAYIAPEVLQGEAVTPAANIFSLGVLGFRLLAGGLPYPLTFDEPFPYRLDQMPVDLEEIPLPLQNLLLQCLAPDPGDRFEDARAFLTALEQRRESWRTPPKTRWFGLPPERGREVAEGGDTKTSALITRLREKSKEALGRVRGTWQHLKDHPPSPGRRRHWFLGLVVALAVLGVFWWGGRTLLRKTEAPPPPTSFAPEEMKLPPAGGPPVSGVTEPTPPAATAEPPSTLSPAPSPAPQSPAVTPKEERYLLLVATYGQMEPAQALKKRLQAKKVPAQIAKVTSDKKKVYYLVKAGPYQGKKQAEEAAQRLKNEEHLAHTPKLVKIPAKTSNSESRRPSR</sequence>
<dbReference type="InterPro" id="IPR036680">
    <property type="entry name" value="SPOR-like_sf"/>
</dbReference>
<feature type="domain" description="Protein kinase" evidence="7">
    <location>
        <begin position="20"/>
        <end position="274"/>
    </location>
</feature>
<feature type="compositionally biased region" description="Basic and acidic residues" evidence="5">
    <location>
        <begin position="480"/>
        <end position="494"/>
    </location>
</feature>
<dbReference type="Gene3D" id="3.30.70.1070">
    <property type="entry name" value="Sporulation related repeat"/>
    <property type="match status" value="1"/>
</dbReference>
<feature type="domain" description="SPOR" evidence="8">
    <location>
        <begin position="420"/>
        <end position="502"/>
    </location>
</feature>
<reference evidence="9" key="1">
    <citation type="journal article" date="2020" name="mSystems">
        <title>Genome- and Community-Level Interaction Insights into Carbon Utilization and Element Cycling Functions of Hydrothermarchaeota in Hydrothermal Sediment.</title>
        <authorList>
            <person name="Zhou Z."/>
            <person name="Liu Y."/>
            <person name="Xu W."/>
            <person name="Pan J."/>
            <person name="Luo Z.H."/>
            <person name="Li M."/>
        </authorList>
    </citation>
    <scope>NUCLEOTIDE SEQUENCE [LARGE SCALE GENOMIC DNA]</scope>
    <source>
        <strain evidence="9">SpSt-853</strain>
    </source>
</reference>
<dbReference type="EMBL" id="DTKJ01000020">
    <property type="protein sequence ID" value="HGZ11215.1"/>
    <property type="molecule type" value="Genomic_DNA"/>
</dbReference>
<dbReference type="CDD" id="cd14014">
    <property type="entry name" value="STKc_PknB_like"/>
    <property type="match status" value="1"/>
</dbReference>
<keyword evidence="6" id="KW-0812">Transmembrane</keyword>
<evidence type="ECO:0000256" key="5">
    <source>
        <dbReference type="SAM" id="MobiDB-lite"/>
    </source>
</evidence>
<dbReference type="PANTHER" id="PTHR43289:SF34">
    <property type="entry name" value="SERINE_THREONINE-PROTEIN KINASE YBDM-RELATED"/>
    <property type="match status" value="1"/>
</dbReference>
<dbReference type="GO" id="GO:0005524">
    <property type="term" value="F:ATP binding"/>
    <property type="evidence" value="ECO:0007669"/>
    <property type="project" value="UniProtKB-KW"/>
</dbReference>
<dbReference type="InterPro" id="IPR000719">
    <property type="entry name" value="Prot_kinase_dom"/>
</dbReference>
<comment type="caution">
    <text evidence="9">The sequence shown here is derived from an EMBL/GenBank/DDBJ whole genome shotgun (WGS) entry which is preliminary data.</text>
</comment>
<feature type="region of interest" description="Disordered" evidence="5">
    <location>
        <begin position="480"/>
        <end position="516"/>
    </location>
</feature>
<keyword evidence="1" id="KW-0808">Transferase</keyword>
<dbReference type="PROSITE" id="PS51724">
    <property type="entry name" value="SPOR"/>
    <property type="match status" value="1"/>
</dbReference>
<dbReference type="SUPFAM" id="SSF110997">
    <property type="entry name" value="Sporulation related repeat"/>
    <property type="match status" value="1"/>
</dbReference>
<gene>
    <name evidence="9" type="ORF">ENW48_03235</name>
</gene>
<keyword evidence="3" id="KW-0418">Kinase</keyword>
<proteinExistence type="predicted"/>
<evidence type="ECO:0000259" key="7">
    <source>
        <dbReference type="PROSITE" id="PS50011"/>
    </source>
</evidence>
<dbReference type="InterPro" id="IPR007730">
    <property type="entry name" value="SPOR-like_dom"/>
</dbReference>
<keyword evidence="4" id="KW-0067">ATP-binding</keyword>
<feature type="region of interest" description="Disordered" evidence="5">
    <location>
        <begin position="365"/>
        <end position="420"/>
    </location>
</feature>
<evidence type="ECO:0000256" key="6">
    <source>
        <dbReference type="SAM" id="Phobius"/>
    </source>
</evidence>
<evidence type="ECO:0008006" key="10">
    <source>
        <dbReference type="Google" id="ProtNLM"/>
    </source>
</evidence>
<dbReference type="InterPro" id="IPR011009">
    <property type="entry name" value="Kinase-like_dom_sf"/>
</dbReference>
<dbReference type="Gene3D" id="1.10.510.10">
    <property type="entry name" value="Transferase(Phosphotransferase) domain 1"/>
    <property type="match status" value="1"/>
</dbReference>
<dbReference type="Pfam" id="PF05036">
    <property type="entry name" value="SPOR"/>
    <property type="match status" value="1"/>
</dbReference>
<dbReference type="GO" id="GO:0042834">
    <property type="term" value="F:peptidoglycan binding"/>
    <property type="evidence" value="ECO:0007669"/>
    <property type="project" value="InterPro"/>
</dbReference>
<feature type="region of interest" description="Disordered" evidence="5">
    <location>
        <begin position="277"/>
        <end position="296"/>
    </location>
</feature>
<keyword evidence="6" id="KW-0472">Membrane</keyword>
<evidence type="ECO:0000313" key="9">
    <source>
        <dbReference type="EMBL" id="HGZ11215.1"/>
    </source>
</evidence>
<dbReference type="PANTHER" id="PTHR43289">
    <property type="entry name" value="MITOGEN-ACTIVATED PROTEIN KINASE KINASE KINASE 20-RELATED"/>
    <property type="match status" value="1"/>
</dbReference>
<dbReference type="AlphaFoldDB" id="A0A7C5AL32"/>
<feature type="compositionally biased region" description="Low complexity" evidence="5">
    <location>
        <begin position="397"/>
        <end position="408"/>
    </location>
</feature>
<feature type="compositionally biased region" description="Basic and acidic residues" evidence="5">
    <location>
        <begin position="287"/>
        <end position="296"/>
    </location>
</feature>
<dbReference type="PROSITE" id="PS50011">
    <property type="entry name" value="PROTEIN_KINASE_DOM"/>
    <property type="match status" value="1"/>
</dbReference>
<dbReference type="GO" id="GO:0004674">
    <property type="term" value="F:protein serine/threonine kinase activity"/>
    <property type="evidence" value="ECO:0007669"/>
    <property type="project" value="TreeGrafter"/>
</dbReference>
<keyword evidence="2" id="KW-0547">Nucleotide-binding</keyword>
<accession>A0A7C5AL32</accession>
<evidence type="ECO:0000256" key="2">
    <source>
        <dbReference type="ARBA" id="ARBA00022741"/>
    </source>
</evidence>
<dbReference type="SUPFAM" id="SSF56112">
    <property type="entry name" value="Protein kinase-like (PK-like)"/>
    <property type="match status" value="1"/>
</dbReference>
<protein>
    <recommendedName>
        <fullName evidence="10">SPOR domain-containing protein</fullName>
    </recommendedName>
</protein>
<dbReference type="Pfam" id="PF00069">
    <property type="entry name" value="Pkinase"/>
    <property type="match status" value="1"/>
</dbReference>
<evidence type="ECO:0000256" key="3">
    <source>
        <dbReference type="ARBA" id="ARBA00022777"/>
    </source>
</evidence>
<keyword evidence="6" id="KW-1133">Transmembrane helix</keyword>
<dbReference type="Gene3D" id="3.30.200.20">
    <property type="entry name" value="Phosphorylase Kinase, domain 1"/>
    <property type="match status" value="1"/>
</dbReference>
<evidence type="ECO:0000256" key="4">
    <source>
        <dbReference type="ARBA" id="ARBA00022840"/>
    </source>
</evidence>
<name>A0A7C5AL32_9BACT</name>
<feature type="transmembrane region" description="Helical" evidence="6">
    <location>
        <begin position="338"/>
        <end position="356"/>
    </location>
</feature>
<organism evidence="9">
    <name type="scientific">Desulfobacca acetoxidans</name>
    <dbReference type="NCBI Taxonomy" id="60893"/>
    <lineage>
        <taxon>Bacteria</taxon>
        <taxon>Pseudomonadati</taxon>
        <taxon>Thermodesulfobacteriota</taxon>
        <taxon>Desulfobaccia</taxon>
        <taxon>Desulfobaccales</taxon>
        <taxon>Desulfobaccaceae</taxon>
        <taxon>Desulfobacca</taxon>
    </lineage>
</organism>